<dbReference type="Gene3D" id="3.20.20.80">
    <property type="entry name" value="Glycosidases"/>
    <property type="match status" value="1"/>
</dbReference>
<dbReference type="EMBL" id="BAABIQ010000003">
    <property type="protein sequence ID" value="GAA4779813.1"/>
    <property type="molecule type" value="Genomic_DNA"/>
</dbReference>
<gene>
    <name evidence="1" type="ORF">GCM10023231_03270</name>
</gene>
<dbReference type="Proteomes" id="UP001501411">
    <property type="component" value="Unassembled WGS sequence"/>
</dbReference>
<protein>
    <recommendedName>
        <fullName evidence="3">Glycoside hydrolase family 42 N-terminal domain-containing protein</fullName>
    </recommendedName>
</protein>
<dbReference type="PANTHER" id="PTHR12631:SF10">
    <property type="entry name" value="BETA-XYLOSIDASE-LIKE PROTEIN-RELATED"/>
    <property type="match status" value="1"/>
</dbReference>
<dbReference type="PANTHER" id="PTHR12631">
    <property type="entry name" value="ALPHA-L-IDURONIDASE"/>
    <property type="match status" value="1"/>
</dbReference>
<reference evidence="2" key="1">
    <citation type="journal article" date="2019" name="Int. J. Syst. Evol. Microbiol.">
        <title>The Global Catalogue of Microorganisms (GCM) 10K type strain sequencing project: providing services to taxonomists for standard genome sequencing and annotation.</title>
        <authorList>
            <consortium name="The Broad Institute Genomics Platform"/>
            <consortium name="The Broad Institute Genome Sequencing Center for Infectious Disease"/>
            <person name="Wu L."/>
            <person name="Ma J."/>
        </authorList>
    </citation>
    <scope>NUCLEOTIDE SEQUENCE [LARGE SCALE GENOMIC DNA]</scope>
    <source>
        <strain evidence="2">JCM 18200</strain>
    </source>
</reference>
<proteinExistence type="predicted"/>
<organism evidence="1 2">
    <name type="scientific">Olivibacter ginsenosidimutans</name>
    <dbReference type="NCBI Taxonomy" id="1176537"/>
    <lineage>
        <taxon>Bacteria</taxon>
        <taxon>Pseudomonadati</taxon>
        <taxon>Bacteroidota</taxon>
        <taxon>Sphingobacteriia</taxon>
        <taxon>Sphingobacteriales</taxon>
        <taxon>Sphingobacteriaceae</taxon>
        <taxon>Olivibacter</taxon>
    </lineage>
</organism>
<dbReference type="InterPro" id="IPR017853">
    <property type="entry name" value="GH"/>
</dbReference>
<evidence type="ECO:0000313" key="2">
    <source>
        <dbReference type="Proteomes" id="UP001501411"/>
    </source>
</evidence>
<dbReference type="SUPFAM" id="SSF51445">
    <property type="entry name" value="(Trans)glycosidases"/>
    <property type="match status" value="1"/>
</dbReference>
<evidence type="ECO:0000313" key="1">
    <source>
        <dbReference type="EMBL" id="GAA4779813.1"/>
    </source>
</evidence>
<keyword evidence="2" id="KW-1185">Reference proteome</keyword>
<comment type="caution">
    <text evidence="1">The sequence shown here is derived from an EMBL/GenBank/DDBJ whole genome shotgun (WGS) entry which is preliminary data.</text>
</comment>
<dbReference type="RefSeq" id="WP_345229944.1">
    <property type="nucleotide sequence ID" value="NZ_BAABIQ010000003.1"/>
</dbReference>
<name>A0ABP9AEJ4_9SPHI</name>
<sequence>MGSINLNYRMLLRVSIWFLSVFLSCNSERGEHQHQEHHQSKVDELVRQTALDNQSDTTVNTLIKKEKPTYPIILNDLLGINAFEWDFLQDPNRPSEPGLNIYEPKMRLIKSFSGVRHYLDWEKLEDHPGSYTFNPTRRGGWNYDTIYRRCKEEGIFVVTCIQTTPDWLYNTYPEKERSHDNIPAPYGADRENPASYLAQAKAAFQFAARYGSNGKVDRSLVHVNDTARWNTDRINEVKIGLDLVHYVECGNEPDKWWKGNGVQQNGRQYAANLSAFYDGHKGTLGKDVGVKSADPTMKVVMGGLARANVAFIKDMIAWCKEHRGYKKDGHVDLCFDILNYHLYSNDNLSWFSKLFKSASHGIAPELSNLGEVADSFVHLSNELGGMPVWSTEVGYDLDSKSLQRAIPIGSKSAEMVQADWLIRTALLYGRHGVDKVFFYQLYDNDASNIPSGMAFGKSGLLAPGKRRVAADYFVQLRKLMGNYQYVHTVEDDPIVDVYQNDHKKMYVLVVPDQQDRKENYTLNVKEAKQVKIHYLRPKADVMETETRAIQNGRIKLLVTETPIFVEAAG</sequence>
<evidence type="ECO:0008006" key="3">
    <source>
        <dbReference type="Google" id="ProtNLM"/>
    </source>
</evidence>
<dbReference type="InterPro" id="IPR051923">
    <property type="entry name" value="Glycosyl_Hydrolase_39"/>
</dbReference>
<accession>A0ABP9AEJ4</accession>